<organism evidence="2 3">
    <name type="scientific">Lojkania enalia</name>
    <dbReference type="NCBI Taxonomy" id="147567"/>
    <lineage>
        <taxon>Eukaryota</taxon>
        <taxon>Fungi</taxon>
        <taxon>Dikarya</taxon>
        <taxon>Ascomycota</taxon>
        <taxon>Pezizomycotina</taxon>
        <taxon>Dothideomycetes</taxon>
        <taxon>Pleosporomycetidae</taxon>
        <taxon>Pleosporales</taxon>
        <taxon>Pleosporales incertae sedis</taxon>
        <taxon>Lojkania</taxon>
    </lineage>
</organism>
<evidence type="ECO:0000313" key="2">
    <source>
        <dbReference type="EMBL" id="KAF2262409.1"/>
    </source>
</evidence>
<comment type="caution">
    <text evidence="2">The sequence shown here is derived from an EMBL/GenBank/DDBJ whole genome shotgun (WGS) entry which is preliminary data.</text>
</comment>
<protein>
    <submittedName>
        <fullName evidence="2">Uncharacterized protein</fullName>
    </submittedName>
</protein>
<evidence type="ECO:0000256" key="1">
    <source>
        <dbReference type="SAM" id="MobiDB-lite"/>
    </source>
</evidence>
<sequence length="265" mass="28347">MREAAVTGSKGEEKAEVNVWGRRVCGTVCCGITGSLGLDLWKLELTCRAQSPEAGVGQYGILNGGFRRSHSPAGAIRQSLARKQTRYSRESNEGKGTKLEAVPLALESCVIAALLPRLPALKGGSKPGSGPGRSKVTGLVLTEPAPRQSLAVASAELPINNKSHTFTNNSLLLLFPHPPARYHPSVCNSKLHFAVLRVRRHPRLSYHPLTSFVSKESANHSILSSLRNPSAFFHCTPPSNHPNRLSPSTSEIALAPTALVALTNT</sequence>
<feature type="region of interest" description="Disordered" evidence="1">
    <location>
        <begin position="73"/>
        <end position="94"/>
    </location>
</feature>
<keyword evidence="3" id="KW-1185">Reference proteome</keyword>
<dbReference type="Proteomes" id="UP000800093">
    <property type="component" value="Unassembled WGS sequence"/>
</dbReference>
<evidence type="ECO:0000313" key="3">
    <source>
        <dbReference type="Proteomes" id="UP000800093"/>
    </source>
</evidence>
<gene>
    <name evidence="2" type="ORF">CC78DRAFT_582712</name>
</gene>
<proteinExistence type="predicted"/>
<reference evidence="3" key="1">
    <citation type="journal article" date="2020" name="Stud. Mycol.">
        <title>101 Dothideomycetes genomes: A test case for predicting lifestyles and emergence of pathogens.</title>
        <authorList>
            <person name="Haridas S."/>
            <person name="Albert R."/>
            <person name="Binder M."/>
            <person name="Bloem J."/>
            <person name="LaButti K."/>
            <person name="Salamov A."/>
            <person name="Andreopoulos B."/>
            <person name="Baker S."/>
            <person name="Barry K."/>
            <person name="Bills G."/>
            <person name="Bluhm B."/>
            <person name="Cannon C."/>
            <person name="Castanera R."/>
            <person name="Culley D."/>
            <person name="Daum C."/>
            <person name="Ezra D."/>
            <person name="Gonzalez J."/>
            <person name="Henrissat B."/>
            <person name="Kuo A."/>
            <person name="Liang C."/>
            <person name="Lipzen A."/>
            <person name="Lutzoni F."/>
            <person name="Magnuson J."/>
            <person name="Mondo S."/>
            <person name="Nolan M."/>
            <person name="Ohm R."/>
            <person name="Pangilinan J."/>
            <person name="Park H.-J."/>
            <person name="Ramirez L."/>
            <person name="Alfaro M."/>
            <person name="Sun H."/>
            <person name="Tritt A."/>
            <person name="Yoshinaga Y."/>
            <person name="Zwiers L.-H."/>
            <person name="Turgeon B."/>
            <person name="Goodwin S."/>
            <person name="Spatafora J."/>
            <person name="Crous P."/>
            <person name="Grigoriev I."/>
        </authorList>
    </citation>
    <scope>NUCLEOTIDE SEQUENCE [LARGE SCALE GENOMIC DNA]</scope>
    <source>
        <strain evidence="3">CBS 304.66</strain>
    </source>
</reference>
<dbReference type="EMBL" id="ML986641">
    <property type="protein sequence ID" value="KAF2262409.1"/>
    <property type="molecule type" value="Genomic_DNA"/>
</dbReference>
<accession>A0A9P4N4U3</accession>
<name>A0A9P4N4U3_9PLEO</name>
<dbReference type="AlphaFoldDB" id="A0A9P4N4U3"/>